<proteinExistence type="predicted"/>
<reference evidence="2 3" key="1">
    <citation type="journal article" date="2021" name="Elife">
        <title>Chloroplast acquisition without the gene transfer in kleptoplastic sea slugs, Plakobranchus ocellatus.</title>
        <authorList>
            <person name="Maeda T."/>
            <person name="Takahashi S."/>
            <person name="Yoshida T."/>
            <person name="Shimamura S."/>
            <person name="Takaki Y."/>
            <person name="Nagai Y."/>
            <person name="Toyoda A."/>
            <person name="Suzuki Y."/>
            <person name="Arimoto A."/>
            <person name="Ishii H."/>
            <person name="Satoh N."/>
            <person name="Nishiyama T."/>
            <person name="Hasebe M."/>
            <person name="Maruyama T."/>
            <person name="Minagawa J."/>
            <person name="Obokata J."/>
            <person name="Shigenobu S."/>
        </authorList>
    </citation>
    <scope>NUCLEOTIDE SEQUENCE [LARGE SCALE GENOMIC DNA]</scope>
</reference>
<evidence type="ECO:0000256" key="1">
    <source>
        <dbReference type="SAM" id="MobiDB-lite"/>
    </source>
</evidence>
<gene>
    <name evidence="2" type="ORF">PoB_005205400</name>
</gene>
<dbReference type="AlphaFoldDB" id="A0AAV4BZ92"/>
<comment type="caution">
    <text evidence="2">The sequence shown here is derived from an EMBL/GenBank/DDBJ whole genome shotgun (WGS) entry which is preliminary data.</text>
</comment>
<organism evidence="2 3">
    <name type="scientific">Plakobranchus ocellatus</name>
    <dbReference type="NCBI Taxonomy" id="259542"/>
    <lineage>
        <taxon>Eukaryota</taxon>
        <taxon>Metazoa</taxon>
        <taxon>Spiralia</taxon>
        <taxon>Lophotrochozoa</taxon>
        <taxon>Mollusca</taxon>
        <taxon>Gastropoda</taxon>
        <taxon>Heterobranchia</taxon>
        <taxon>Euthyneura</taxon>
        <taxon>Panpulmonata</taxon>
        <taxon>Sacoglossa</taxon>
        <taxon>Placobranchoidea</taxon>
        <taxon>Plakobranchidae</taxon>
        <taxon>Plakobranchus</taxon>
    </lineage>
</organism>
<sequence length="87" mass="9693">MRGLEKHERQEEKAEQSTRLTFATLINIILHPEEVQSFSRRPSQSGGRQTDSKVPLAAARQTTVSLATTLETRVFLAAAILTRVFLG</sequence>
<evidence type="ECO:0000313" key="2">
    <source>
        <dbReference type="EMBL" id="GFO25549.1"/>
    </source>
</evidence>
<feature type="region of interest" description="Disordered" evidence="1">
    <location>
        <begin position="37"/>
        <end position="57"/>
    </location>
</feature>
<dbReference type="EMBL" id="BLXT01005762">
    <property type="protein sequence ID" value="GFO25549.1"/>
    <property type="molecule type" value="Genomic_DNA"/>
</dbReference>
<protein>
    <submittedName>
        <fullName evidence="2">Uncharacterized protein</fullName>
    </submittedName>
</protein>
<accession>A0AAV4BZ92</accession>
<dbReference type="Proteomes" id="UP000735302">
    <property type="component" value="Unassembled WGS sequence"/>
</dbReference>
<name>A0AAV4BZ92_9GAST</name>
<feature type="compositionally biased region" description="Polar residues" evidence="1">
    <location>
        <begin position="37"/>
        <end position="49"/>
    </location>
</feature>
<evidence type="ECO:0000313" key="3">
    <source>
        <dbReference type="Proteomes" id="UP000735302"/>
    </source>
</evidence>
<keyword evidence="3" id="KW-1185">Reference proteome</keyword>